<protein>
    <recommendedName>
        <fullName evidence="1">DUF7669 domain-containing protein</fullName>
    </recommendedName>
</protein>
<reference evidence="2" key="1">
    <citation type="submission" date="2020-06" db="EMBL/GenBank/DDBJ databases">
        <title>Unique genomic features of the anaerobic methanotrophic archaea.</title>
        <authorList>
            <person name="Chadwick G.L."/>
            <person name="Skennerton C.T."/>
            <person name="Laso-Perez R."/>
            <person name="Leu A.O."/>
            <person name="Speth D.R."/>
            <person name="Yu H."/>
            <person name="Morgan-Lang C."/>
            <person name="Hatzenpichler R."/>
            <person name="Goudeau D."/>
            <person name="Malmstrom R."/>
            <person name="Brazelton W.J."/>
            <person name="Woyke T."/>
            <person name="Hallam S.J."/>
            <person name="Tyson G.W."/>
            <person name="Wegener G."/>
            <person name="Boetius A."/>
            <person name="Orphan V."/>
        </authorList>
    </citation>
    <scope>NUCLEOTIDE SEQUENCE</scope>
</reference>
<feature type="domain" description="DUF7669" evidence="1">
    <location>
        <begin position="7"/>
        <end position="75"/>
    </location>
</feature>
<dbReference type="AlphaFoldDB" id="A0A7G9Z2N2"/>
<dbReference type="EMBL" id="MT631584">
    <property type="protein sequence ID" value="QNO54516.1"/>
    <property type="molecule type" value="Genomic_DNA"/>
</dbReference>
<accession>A0A7G9Z2N2</accession>
<gene>
    <name evidence="2" type="ORF">LPKEAICH_00006</name>
</gene>
<organism evidence="2">
    <name type="scientific">Candidatus Methanophaga sp. ANME-1 ERB7</name>
    <dbReference type="NCBI Taxonomy" id="2759913"/>
    <lineage>
        <taxon>Archaea</taxon>
        <taxon>Methanobacteriati</taxon>
        <taxon>Methanobacteriota</taxon>
        <taxon>Stenosarchaea group</taxon>
        <taxon>Methanomicrobia</taxon>
        <taxon>Candidatus Methanophagales</taxon>
        <taxon>Candidatus Methanophagaceae</taxon>
        <taxon>Candidatus Methanophaga</taxon>
    </lineage>
</organism>
<evidence type="ECO:0000259" key="1">
    <source>
        <dbReference type="Pfam" id="PF24706"/>
    </source>
</evidence>
<evidence type="ECO:0000313" key="2">
    <source>
        <dbReference type="EMBL" id="QNO54516.1"/>
    </source>
</evidence>
<dbReference type="Pfam" id="PF24706">
    <property type="entry name" value="DUF7669"/>
    <property type="match status" value="1"/>
</dbReference>
<dbReference type="InterPro" id="IPR056086">
    <property type="entry name" value="DUF7669"/>
</dbReference>
<proteinExistence type="predicted"/>
<name>A0A7G9Z2N2_9EURY</name>
<sequence length="90" mass="10635">MNTKPYVWQMIKEAVENLGGKATYSEIKDYIRNKYGEVNESTINCQIIVCTVNHPSRIHYPENKKPRIANLRYDFLFSTGYKYRRGEVEL</sequence>